<dbReference type="Proteomes" id="UP001596306">
    <property type="component" value="Unassembled WGS sequence"/>
</dbReference>
<sequence>MVSAHSDAARLLGARVRESRLRLGLSQEDVADLAEIHVTNLGKIERGQANPSLTTIVRVAGVLDVDPGDLVRGIGLDHLPPRSHRLTAADLIRERKARS</sequence>
<organism evidence="3 4">
    <name type="scientific">Luethyella okanaganae</name>
    <dbReference type="NCBI Taxonomy" id="69372"/>
    <lineage>
        <taxon>Bacteria</taxon>
        <taxon>Bacillati</taxon>
        <taxon>Actinomycetota</taxon>
        <taxon>Actinomycetes</taxon>
        <taxon>Micrococcales</taxon>
        <taxon>Microbacteriaceae</taxon>
        <taxon>Luethyella</taxon>
    </lineage>
</organism>
<comment type="caution">
    <text evidence="3">The sequence shown here is derived from an EMBL/GenBank/DDBJ whole genome shotgun (WGS) entry which is preliminary data.</text>
</comment>
<dbReference type="RefSeq" id="WP_386727411.1">
    <property type="nucleotide sequence ID" value="NZ_JBHSTP010000001.1"/>
</dbReference>
<feature type="domain" description="HTH cro/C1-type" evidence="2">
    <location>
        <begin position="16"/>
        <end position="70"/>
    </location>
</feature>
<dbReference type="InterPro" id="IPR001387">
    <property type="entry name" value="Cro/C1-type_HTH"/>
</dbReference>
<dbReference type="PANTHER" id="PTHR46797:SF1">
    <property type="entry name" value="METHYLPHOSPHONATE SYNTHASE"/>
    <property type="match status" value="1"/>
</dbReference>
<evidence type="ECO:0000259" key="2">
    <source>
        <dbReference type="PROSITE" id="PS50943"/>
    </source>
</evidence>
<dbReference type="SMART" id="SM00530">
    <property type="entry name" value="HTH_XRE"/>
    <property type="match status" value="1"/>
</dbReference>
<accession>A0ABW1VD84</accession>
<dbReference type="Pfam" id="PF01381">
    <property type="entry name" value="HTH_3"/>
    <property type="match status" value="1"/>
</dbReference>
<dbReference type="SUPFAM" id="SSF47413">
    <property type="entry name" value="lambda repressor-like DNA-binding domains"/>
    <property type="match status" value="1"/>
</dbReference>
<evidence type="ECO:0000313" key="3">
    <source>
        <dbReference type="EMBL" id="MFC6355080.1"/>
    </source>
</evidence>
<dbReference type="InterPro" id="IPR050807">
    <property type="entry name" value="TransReg_Diox_bact_type"/>
</dbReference>
<gene>
    <name evidence="3" type="ORF">ACFQB0_03000</name>
</gene>
<protein>
    <submittedName>
        <fullName evidence="3">Helix-turn-helix domain-containing protein</fullName>
    </submittedName>
</protein>
<keyword evidence="4" id="KW-1185">Reference proteome</keyword>
<dbReference type="PANTHER" id="PTHR46797">
    <property type="entry name" value="HTH-TYPE TRANSCRIPTIONAL REGULATOR"/>
    <property type="match status" value="1"/>
</dbReference>
<reference evidence="4" key="1">
    <citation type="journal article" date="2019" name="Int. J. Syst. Evol. Microbiol.">
        <title>The Global Catalogue of Microorganisms (GCM) 10K type strain sequencing project: providing services to taxonomists for standard genome sequencing and annotation.</title>
        <authorList>
            <consortium name="The Broad Institute Genomics Platform"/>
            <consortium name="The Broad Institute Genome Sequencing Center for Infectious Disease"/>
            <person name="Wu L."/>
            <person name="Ma J."/>
        </authorList>
    </citation>
    <scope>NUCLEOTIDE SEQUENCE [LARGE SCALE GENOMIC DNA]</scope>
    <source>
        <strain evidence="4">CCUG 43304</strain>
    </source>
</reference>
<dbReference type="EMBL" id="JBHSTP010000001">
    <property type="protein sequence ID" value="MFC6355080.1"/>
    <property type="molecule type" value="Genomic_DNA"/>
</dbReference>
<proteinExistence type="predicted"/>
<evidence type="ECO:0000313" key="4">
    <source>
        <dbReference type="Proteomes" id="UP001596306"/>
    </source>
</evidence>
<dbReference type="PROSITE" id="PS50943">
    <property type="entry name" value="HTH_CROC1"/>
    <property type="match status" value="1"/>
</dbReference>
<dbReference type="Gene3D" id="1.10.260.40">
    <property type="entry name" value="lambda repressor-like DNA-binding domains"/>
    <property type="match status" value="1"/>
</dbReference>
<keyword evidence="1" id="KW-0238">DNA-binding</keyword>
<name>A0ABW1VD84_9MICO</name>
<evidence type="ECO:0000256" key="1">
    <source>
        <dbReference type="ARBA" id="ARBA00023125"/>
    </source>
</evidence>
<dbReference type="CDD" id="cd00093">
    <property type="entry name" value="HTH_XRE"/>
    <property type="match status" value="1"/>
</dbReference>
<dbReference type="InterPro" id="IPR010982">
    <property type="entry name" value="Lambda_DNA-bd_dom_sf"/>
</dbReference>